<dbReference type="NCBIfam" id="TIGR01249">
    <property type="entry name" value="pro_imino_pep_1"/>
    <property type="match status" value="1"/>
</dbReference>
<dbReference type="InterPro" id="IPR000073">
    <property type="entry name" value="AB_hydrolase_1"/>
</dbReference>
<evidence type="ECO:0000313" key="15">
    <source>
        <dbReference type="Proteomes" id="UP000648722"/>
    </source>
</evidence>
<dbReference type="EC" id="3.4.11.5" evidence="4 11"/>
<dbReference type="InterPro" id="IPR029058">
    <property type="entry name" value="AB_hydrolase_fold"/>
</dbReference>
<evidence type="ECO:0000256" key="6">
    <source>
        <dbReference type="ARBA" id="ARBA00022438"/>
    </source>
</evidence>
<organism evidence="14 15">
    <name type="scientific">Glycocaulis albus</name>
    <dbReference type="NCBI Taxonomy" id="1382801"/>
    <lineage>
        <taxon>Bacteria</taxon>
        <taxon>Pseudomonadati</taxon>
        <taxon>Pseudomonadota</taxon>
        <taxon>Alphaproteobacteria</taxon>
        <taxon>Maricaulales</taxon>
        <taxon>Maricaulaceae</taxon>
        <taxon>Glycocaulis</taxon>
    </lineage>
</organism>
<dbReference type="PIRSF" id="PIRSF006431">
    <property type="entry name" value="Pept_S33"/>
    <property type="match status" value="1"/>
</dbReference>
<keyword evidence="8 11" id="KW-0645">Protease</keyword>
<evidence type="ECO:0000256" key="10">
    <source>
        <dbReference type="ARBA" id="ARBA00029605"/>
    </source>
</evidence>
<evidence type="ECO:0000256" key="7">
    <source>
        <dbReference type="ARBA" id="ARBA00022490"/>
    </source>
</evidence>
<accession>A0ABQ1XS91</accession>
<evidence type="ECO:0000256" key="11">
    <source>
        <dbReference type="PIRNR" id="PIRNR006431"/>
    </source>
</evidence>
<evidence type="ECO:0000259" key="13">
    <source>
        <dbReference type="Pfam" id="PF00561"/>
    </source>
</evidence>
<name>A0ABQ1XS91_9PROT</name>
<dbReference type="SUPFAM" id="SSF53474">
    <property type="entry name" value="alpha/beta-Hydrolases"/>
    <property type="match status" value="1"/>
</dbReference>
<evidence type="ECO:0000256" key="1">
    <source>
        <dbReference type="ARBA" id="ARBA00001585"/>
    </source>
</evidence>
<evidence type="ECO:0000256" key="2">
    <source>
        <dbReference type="ARBA" id="ARBA00004496"/>
    </source>
</evidence>
<evidence type="ECO:0000256" key="5">
    <source>
        <dbReference type="ARBA" id="ARBA00021843"/>
    </source>
</evidence>
<feature type="domain" description="AB hydrolase-1" evidence="13">
    <location>
        <begin position="44"/>
        <end position="302"/>
    </location>
</feature>
<dbReference type="Gene3D" id="3.40.50.1820">
    <property type="entry name" value="alpha/beta hydrolase"/>
    <property type="match status" value="1"/>
</dbReference>
<evidence type="ECO:0000256" key="8">
    <source>
        <dbReference type="ARBA" id="ARBA00022670"/>
    </source>
</evidence>
<evidence type="ECO:0000256" key="9">
    <source>
        <dbReference type="ARBA" id="ARBA00022801"/>
    </source>
</evidence>
<gene>
    <name evidence="14" type="primary">pip</name>
    <name evidence="14" type="ORF">GCM10007420_17700</name>
</gene>
<proteinExistence type="inferred from homology"/>
<evidence type="ECO:0000256" key="4">
    <source>
        <dbReference type="ARBA" id="ARBA00012568"/>
    </source>
</evidence>
<keyword evidence="6 11" id="KW-0031">Aminopeptidase</keyword>
<dbReference type="InterPro" id="IPR005944">
    <property type="entry name" value="Pro_iminopeptidase"/>
</dbReference>
<dbReference type="PANTHER" id="PTHR43722">
    <property type="entry name" value="PROLINE IMINOPEPTIDASE"/>
    <property type="match status" value="1"/>
</dbReference>
<dbReference type="RefSeq" id="WP_188452216.1">
    <property type="nucleotide sequence ID" value="NZ_BMFS01000007.1"/>
</dbReference>
<evidence type="ECO:0000313" key="14">
    <source>
        <dbReference type="EMBL" id="GGH01985.1"/>
    </source>
</evidence>
<sequence>MDTLRKRERIGLYPAIEPYRTGMMDVGEGHTLYYEECGRADGVPIIALHGGPGGGAAPSMRRFFDPHVYRIIIFDQRGCGRSRPFSDTRANDTQRLISDMETIRAALGVDRWIVFGGSWGATLALAYARACPERVMGLILRGVFGCTQAELDWFYRDGANQIYPDAWQALTGRLSAAEREDVLRAYHARLQIDDLDTRREDALAWAQWENALISLVPDSGAIAPDPRRSDALARMETHYFVNKGFLERDGVLIDDTGHLASIPGVIVQGRYDMVTPVRAAWALRQNWPSAELHIVPDAGHAAGEPGIVDALVRATDRLGAKLG</sequence>
<dbReference type="InterPro" id="IPR002410">
    <property type="entry name" value="Peptidase_S33"/>
</dbReference>
<dbReference type="PANTHER" id="PTHR43722:SF1">
    <property type="entry name" value="PROLINE IMINOPEPTIDASE"/>
    <property type="match status" value="1"/>
</dbReference>
<comment type="caution">
    <text evidence="14">The sequence shown here is derived from an EMBL/GenBank/DDBJ whole genome shotgun (WGS) entry which is preliminary data.</text>
</comment>
<evidence type="ECO:0000256" key="3">
    <source>
        <dbReference type="ARBA" id="ARBA00010088"/>
    </source>
</evidence>
<protein>
    <recommendedName>
        <fullName evidence="5 11">Proline iminopeptidase</fullName>
        <shortName evidence="11">PIP</shortName>
        <ecNumber evidence="4 11">3.4.11.5</ecNumber>
    </recommendedName>
    <alternativeName>
        <fullName evidence="10 11">Prolyl aminopeptidase</fullName>
    </alternativeName>
</protein>
<comment type="subcellular location">
    <subcellularLocation>
        <location evidence="2 11">Cytoplasm</location>
    </subcellularLocation>
</comment>
<keyword evidence="15" id="KW-1185">Reference proteome</keyword>
<keyword evidence="9 11" id="KW-0378">Hydrolase</keyword>
<dbReference type="Proteomes" id="UP000648722">
    <property type="component" value="Unassembled WGS sequence"/>
</dbReference>
<comment type="catalytic activity">
    <reaction evidence="1 11 12">
        <text>Release of N-terminal proline from a peptide.</text>
        <dbReference type="EC" id="3.4.11.5"/>
    </reaction>
</comment>
<reference evidence="15" key="1">
    <citation type="journal article" date="2019" name="Int. J. Syst. Evol. Microbiol.">
        <title>The Global Catalogue of Microorganisms (GCM) 10K type strain sequencing project: providing services to taxonomists for standard genome sequencing and annotation.</title>
        <authorList>
            <consortium name="The Broad Institute Genomics Platform"/>
            <consortium name="The Broad Institute Genome Sequencing Center for Infectious Disease"/>
            <person name="Wu L."/>
            <person name="Ma J."/>
        </authorList>
    </citation>
    <scope>NUCLEOTIDE SEQUENCE [LARGE SCALE GENOMIC DNA]</scope>
    <source>
        <strain evidence="15">CGMCC 1.12766</strain>
    </source>
</reference>
<dbReference type="PRINTS" id="PR00793">
    <property type="entry name" value="PROAMNOPTASE"/>
</dbReference>
<keyword evidence="7 11" id="KW-0963">Cytoplasm</keyword>
<dbReference type="Pfam" id="PF00561">
    <property type="entry name" value="Abhydrolase_1"/>
    <property type="match status" value="1"/>
</dbReference>
<dbReference type="EMBL" id="BMFS01000007">
    <property type="protein sequence ID" value="GGH01985.1"/>
    <property type="molecule type" value="Genomic_DNA"/>
</dbReference>
<comment type="similarity">
    <text evidence="3 11 12">Belongs to the peptidase S33 family.</text>
</comment>
<evidence type="ECO:0000256" key="12">
    <source>
        <dbReference type="RuleBase" id="RU003421"/>
    </source>
</evidence>